<dbReference type="STRING" id="392015.SAMN05421543_12614"/>
<proteinExistence type="predicted"/>
<dbReference type="PANTHER" id="PTHR43630:SF2">
    <property type="entry name" value="GLYCOSYLTRANSFERASE"/>
    <property type="match status" value="1"/>
</dbReference>
<reference evidence="4" key="1">
    <citation type="submission" date="2016-10" db="EMBL/GenBank/DDBJ databases">
        <authorList>
            <person name="Varghese N."/>
        </authorList>
    </citation>
    <scope>NUCLEOTIDE SEQUENCE [LARGE SCALE GENOMIC DNA]</scope>
    <source>
        <strain evidence="4">DSM 17980</strain>
    </source>
</reference>
<dbReference type="RefSeq" id="WP_074955929.1">
    <property type="nucleotide sequence ID" value="NZ_FPBV01000026.1"/>
</dbReference>
<protein>
    <submittedName>
        <fullName evidence="3">Glycosyltransferase involved in cell wall bisynthesis</fullName>
    </submittedName>
</protein>
<evidence type="ECO:0000313" key="3">
    <source>
        <dbReference type="EMBL" id="SFV05229.1"/>
    </source>
</evidence>
<feature type="domain" description="Glycosyltransferase 2-like" evidence="2">
    <location>
        <begin position="4"/>
        <end position="124"/>
    </location>
</feature>
<dbReference type="AlphaFoldDB" id="A0A1I7L657"/>
<keyword evidence="3" id="KW-0808">Transferase</keyword>
<gene>
    <name evidence="3" type="ORF">SAMN05421543_12614</name>
</gene>
<dbReference type="SUPFAM" id="SSF53448">
    <property type="entry name" value="Nucleotide-diphospho-sugar transferases"/>
    <property type="match status" value="1"/>
</dbReference>
<dbReference type="Proteomes" id="UP000183508">
    <property type="component" value="Unassembled WGS sequence"/>
</dbReference>
<evidence type="ECO:0000259" key="2">
    <source>
        <dbReference type="Pfam" id="PF00535"/>
    </source>
</evidence>
<dbReference type="PANTHER" id="PTHR43630">
    <property type="entry name" value="POLY-BETA-1,6-N-ACETYL-D-GLUCOSAMINE SYNTHASE"/>
    <property type="match status" value="1"/>
</dbReference>
<dbReference type="Pfam" id="PF14559">
    <property type="entry name" value="TPR_19"/>
    <property type="match status" value="1"/>
</dbReference>
<dbReference type="InterPro" id="IPR001173">
    <property type="entry name" value="Glyco_trans_2-like"/>
</dbReference>
<keyword evidence="1" id="KW-0175">Coiled coil</keyword>
<dbReference type="EMBL" id="FPBV01000026">
    <property type="protein sequence ID" value="SFV05229.1"/>
    <property type="molecule type" value="Genomic_DNA"/>
</dbReference>
<sequence length="630" mass="72344">MKISLCTIVKNDAILLPRLLSSVLGVVDEIVIADTGSTDATIDVIKSFAVEHEGLVNFLHYEWKDDFSAARNFVLDHASGDWVLVLDGDEFLEPCNVTDLRSTLKETRHDGLLVKIRNYTGSMADIRGEVELDAVRLFRSHYRYVGMIHEQIVEPIRRAGGTIGQSNLLVHHLGYLDEYRKIKRKNERNTELLKRQIQSIRQQDKIHRWHAITNLLAEYQVAGRWEEVASQSRLLLEEIRANKAQRKLPFLKRIYHQCVTSLQRLGRLEEALRTAREAVSLFPAHTDTQLLLAETYVTMRQYAEAMDVLKICREIGDVQMDTSNYLVGAGTYISARLMAYCWLQLGDDLSAREWFMTSFSENMSQAGVIAWLVRLTPEPQVAHELERLIHTPQRYEEFLLPYVIAGHDDAQVFIERARQQWGDQAFVRRAEFAYAIRHESKPCLPNVPRPGDYVRWGLWLFEQGDVSMAIHAWQQAGPQGTYLIRLVQTGEEHMKWEVATLLDDLLATRSTRLLSQYSASATDLSHHFSLFLHTDLKGAFTTEAFLNGPSGSHQEWEWRAMLHLHQGSVERASDALSQAVLPDGHLSVRGYLLAGDVEPKQRTRRLQDALKRYPDSKLLQYVRKQHFSHL</sequence>
<name>A0A1I7L657_9BACL</name>
<dbReference type="SUPFAM" id="SSF48452">
    <property type="entry name" value="TPR-like"/>
    <property type="match status" value="1"/>
</dbReference>
<dbReference type="InterPro" id="IPR011990">
    <property type="entry name" value="TPR-like_helical_dom_sf"/>
</dbReference>
<dbReference type="Pfam" id="PF00535">
    <property type="entry name" value="Glycos_transf_2"/>
    <property type="match status" value="1"/>
</dbReference>
<organism evidence="3 4">
    <name type="scientific">Alicyclobacillus macrosporangiidus</name>
    <dbReference type="NCBI Taxonomy" id="392015"/>
    <lineage>
        <taxon>Bacteria</taxon>
        <taxon>Bacillati</taxon>
        <taxon>Bacillota</taxon>
        <taxon>Bacilli</taxon>
        <taxon>Bacillales</taxon>
        <taxon>Alicyclobacillaceae</taxon>
        <taxon>Alicyclobacillus</taxon>
    </lineage>
</organism>
<dbReference type="GO" id="GO:0016740">
    <property type="term" value="F:transferase activity"/>
    <property type="evidence" value="ECO:0007669"/>
    <property type="project" value="UniProtKB-KW"/>
</dbReference>
<dbReference type="Gene3D" id="3.90.550.10">
    <property type="entry name" value="Spore Coat Polysaccharide Biosynthesis Protein SpsA, Chain A"/>
    <property type="match status" value="1"/>
</dbReference>
<dbReference type="OrthoDB" id="9815923at2"/>
<dbReference type="Gene3D" id="1.25.40.10">
    <property type="entry name" value="Tetratricopeptide repeat domain"/>
    <property type="match status" value="1"/>
</dbReference>
<feature type="coiled-coil region" evidence="1">
    <location>
        <begin position="176"/>
        <end position="203"/>
    </location>
</feature>
<accession>A0A1I7L657</accession>
<keyword evidence="4" id="KW-1185">Reference proteome</keyword>
<dbReference type="InterPro" id="IPR029044">
    <property type="entry name" value="Nucleotide-diphossugar_trans"/>
</dbReference>
<evidence type="ECO:0000256" key="1">
    <source>
        <dbReference type="SAM" id="Coils"/>
    </source>
</evidence>
<dbReference type="CDD" id="cd02511">
    <property type="entry name" value="Beta4Glucosyltransferase"/>
    <property type="match status" value="1"/>
</dbReference>
<evidence type="ECO:0000313" key="4">
    <source>
        <dbReference type="Proteomes" id="UP000183508"/>
    </source>
</evidence>